<dbReference type="AlphaFoldDB" id="A0A8H6MXW8"/>
<dbReference type="EMBL" id="WIGM01000793">
    <property type="protein sequence ID" value="KAF6812285.1"/>
    <property type="molecule type" value="Genomic_DNA"/>
</dbReference>
<reference evidence="2" key="1">
    <citation type="journal article" date="2020" name="Phytopathology">
        <title>Genome Sequence Resources of Colletotrichum truncatum, C. plurivorum, C. musicola, and C. sojae: Four Species Pathogenic to Soybean (Glycine max).</title>
        <authorList>
            <person name="Rogerio F."/>
            <person name="Boufleur T.R."/>
            <person name="Ciampi-Guillardi M."/>
            <person name="Sukno S.A."/>
            <person name="Thon M.R."/>
            <person name="Massola Junior N.S."/>
            <person name="Baroncelli R."/>
        </authorList>
    </citation>
    <scope>NUCLEOTIDE SEQUENCE</scope>
    <source>
        <strain evidence="2">LFN0074</strain>
    </source>
</reference>
<feature type="compositionally biased region" description="Polar residues" evidence="1">
    <location>
        <begin position="16"/>
        <end position="25"/>
    </location>
</feature>
<comment type="caution">
    <text evidence="2">The sequence shown here is derived from an EMBL/GenBank/DDBJ whole genome shotgun (WGS) entry which is preliminary data.</text>
</comment>
<keyword evidence="3" id="KW-1185">Reference proteome</keyword>
<gene>
    <name evidence="2" type="ORF">CMUS01_13099</name>
</gene>
<evidence type="ECO:0000313" key="3">
    <source>
        <dbReference type="Proteomes" id="UP000639643"/>
    </source>
</evidence>
<evidence type="ECO:0000313" key="2">
    <source>
        <dbReference type="EMBL" id="KAF6812285.1"/>
    </source>
</evidence>
<evidence type="ECO:0000256" key="1">
    <source>
        <dbReference type="SAM" id="MobiDB-lite"/>
    </source>
</evidence>
<accession>A0A8H6MXW8</accession>
<name>A0A8H6MXW8_9PEZI</name>
<proteinExistence type="predicted"/>
<sequence>MPFQVLSAVKGLPWSPSVQSASSTRQARHDNASQGPINHPRPPNQHQPAHPPSPVPSALQYGYPAASSTHLTTITRLPQSRLNTTSFSTAKTNRPLPSRSIDPPLASLCCPPPPPPHQRHDNHPRILFGAYRTRRDMKPVNGIRHREATVFATRLSAPNLRKGRLGVLSTIGVFVLHLTSSHSRRQSVVTLISVPPPSTGSLGDPSYRTEIHLPPAFGRRQIARLMHVRFLSQSSSFIRNLNPHSFAGPMSASSVAPGLTPTSGGGSSRIKIWPCHTAICSREHPLRSLGQHRVASARGGVVSWKPALLVAQRQRGGTVSRHMTS</sequence>
<feature type="compositionally biased region" description="Polar residues" evidence="1">
    <location>
        <begin position="66"/>
        <end position="92"/>
    </location>
</feature>
<protein>
    <submittedName>
        <fullName evidence="2">Uncharacterized protein</fullName>
    </submittedName>
</protein>
<feature type="region of interest" description="Disordered" evidence="1">
    <location>
        <begin position="1"/>
        <end position="107"/>
    </location>
</feature>
<feature type="compositionally biased region" description="Pro residues" evidence="1">
    <location>
        <begin position="39"/>
        <end position="55"/>
    </location>
</feature>
<organism evidence="2 3">
    <name type="scientific">Colletotrichum musicola</name>
    <dbReference type="NCBI Taxonomy" id="2175873"/>
    <lineage>
        <taxon>Eukaryota</taxon>
        <taxon>Fungi</taxon>
        <taxon>Dikarya</taxon>
        <taxon>Ascomycota</taxon>
        <taxon>Pezizomycotina</taxon>
        <taxon>Sordariomycetes</taxon>
        <taxon>Hypocreomycetidae</taxon>
        <taxon>Glomerellales</taxon>
        <taxon>Glomerellaceae</taxon>
        <taxon>Colletotrichum</taxon>
        <taxon>Colletotrichum orchidearum species complex</taxon>
    </lineage>
</organism>
<dbReference type="Proteomes" id="UP000639643">
    <property type="component" value="Unassembled WGS sequence"/>
</dbReference>